<organism evidence="2">
    <name type="scientific">Oikopleura dioica</name>
    <name type="common">Tunicate</name>
    <dbReference type="NCBI Taxonomy" id="34765"/>
    <lineage>
        <taxon>Eukaryota</taxon>
        <taxon>Metazoa</taxon>
        <taxon>Chordata</taxon>
        <taxon>Tunicata</taxon>
        <taxon>Appendicularia</taxon>
        <taxon>Copelata</taxon>
        <taxon>Oikopleuridae</taxon>
        <taxon>Oikopleura</taxon>
    </lineage>
</organism>
<accession>E4YPU5</accession>
<feature type="region of interest" description="Disordered" evidence="1">
    <location>
        <begin position="1"/>
        <end position="20"/>
    </location>
</feature>
<dbReference type="Proteomes" id="UP000011014">
    <property type="component" value="Unassembled WGS sequence"/>
</dbReference>
<name>E4YPU5_OIKDI</name>
<evidence type="ECO:0000256" key="1">
    <source>
        <dbReference type="SAM" id="MobiDB-lite"/>
    </source>
</evidence>
<dbReference type="EMBL" id="FN654989">
    <property type="protein sequence ID" value="CBY37491.1"/>
    <property type="molecule type" value="Genomic_DNA"/>
</dbReference>
<gene>
    <name evidence="2" type="ORF">GSOID_T00030954001</name>
</gene>
<sequence length="130" mass="14216">MSYFDDETAAPPIGVGGDTDSDGYIAPRLYWKASVNEPDTESGFEDNAGSSVTAKPVARRTETSSDGGRNREIIAVDGQDQRYIDVTDAQIAEMEPLGSKKVKYEDKQYTLSAYAKITKIKVTGDVKRVK</sequence>
<reference evidence="2" key="1">
    <citation type="journal article" date="2010" name="Science">
        <title>Plasticity of animal genome architecture unmasked by rapid evolution of a pelagic tunicate.</title>
        <authorList>
            <person name="Denoeud F."/>
            <person name="Henriet S."/>
            <person name="Mungpakdee S."/>
            <person name="Aury J.M."/>
            <person name="Da Silva C."/>
            <person name="Brinkmann H."/>
            <person name="Mikhaleva J."/>
            <person name="Olsen L.C."/>
            <person name="Jubin C."/>
            <person name="Canestro C."/>
            <person name="Bouquet J.M."/>
            <person name="Danks G."/>
            <person name="Poulain J."/>
            <person name="Campsteijn C."/>
            <person name="Adamski M."/>
            <person name="Cross I."/>
            <person name="Yadetie F."/>
            <person name="Muffato M."/>
            <person name="Louis A."/>
            <person name="Butcher S."/>
            <person name="Tsagkogeorga G."/>
            <person name="Konrad A."/>
            <person name="Singh S."/>
            <person name="Jensen M.F."/>
            <person name="Cong E.H."/>
            <person name="Eikeseth-Otteraa H."/>
            <person name="Noel B."/>
            <person name="Anthouard V."/>
            <person name="Porcel B.M."/>
            <person name="Kachouri-Lafond R."/>
            <person name="Nishino A."/>
            <person name="Ugolini M."/>
            <person name="Chourrout P."/>
            <person name="Nishida H."/>
            <person name="Aasland R."/>
            <person name="Huzurbazar S."/>
            <person name="Westhof E."/>
            <person name="Delsuc F."/>
            <person name="Lehrach H."/>
            <person name="Reinhardt R."/>
            <person name="Weissenbach J."/>
            <person name="Roy S.W."/>
            <person name="Artiguenave F."/>
            <person name="Postlethwait J.H."/>
            <person name="Manak J.R."/>
            <person name="Thompson E.M."/>
            <person name="Jaillon O."/>
            <person name="Du Pasquier L."/>
            <person name="Boudinot P."/>
            <person name="Liberles D.A."/>
            <person name="Volff J.N."/>
            <person name="Philippe H."/>
            <person name="Lenhard B."/>
            <person name="Roest Crollius H."/>
            <person name="Wincker P."/>
            <person name="Chourrout D."/>
        </authorList>
    </citation>
    <scope>NUCLEOTIDE SEQUENCE [LARGE SCALE GENOMIC DNA]</scope>
</reference>
<protein>
    <submittedName>
        <fullName evidence="2">Uncharacterized protein</fullName>
    </submittedName>
</protein>
<feature type="compositionally biased region" description="Basic and acidic residues" evidence="1">
    <location>
        <begin position="59"/>
        <end position="70"/>
    </location>
</feature>
<dbReference type="AlphaFoldDB" id="E4YPU5"/>
<proteinExistence type="predicted"/>
<feature type="region of interest" description="Disordered" evidence="1">
    <location>
        <begin position="37"/>
        <end position="70"/>
    </location>
</feature>
<evidence type="ECO:0000313" key="2">
    <source>
        <dbReference type="EMBL" id="CBY37491.1"/>
    </source>
</evidence>